<dbReference type="GO" id="GO:0048513">
    <property type="term" value="P:animal organ development"/>
    <property type="evidence" value="ECO:0007669"/>
    <property type="project" value="UniProtKB-ARBA"/>
</dbReference>
<evidence type="ECO:0000256" key="3">
    <source>
        <dbReference type="ARBA" id="ARBA00022473"/>
    </source>
</evidence>
<dbReference type="SMART" id="SM00097">
    <property type="entry name" value="WNT1"/>
    <property type="match status" value="1"/>
</dbReference>
<proteinExistence type="evidence at transcript level"/>
<reference evidence="13" key="1">
    <citation type="submission" date="2013-09" db="EMBL/GenBank/DDBJ databases">
        <title>Onychophoran Wnt genes.</title>
        <authorList>
            <person name="Janssen R."/>
            <person name="Hogvall M."/>
            <person name="Budd G.E."/>
        </authorList>
    </citation>
    <scope>NUCLEOTIDE SEQUENCE</scope>
    <source>
        <tissue evidence="13">Embryonic</tissue>
    </source>
</reference>
<dbReference type="InterPro" id="IPR005817">
    <property type="entry name" value="Wnt"/>
</dbReference>
<dbReference type="PRINTS" id="PR01842">
    <property type="entry name" value="WNT2PROTEIN"/>
</dbReference>
<feature type="signal peptide" evidence="12">
    <location>
        <begin position="1"/>
        <end position="24"/>
    </location>
</feature>
<name>A0A097ZRP0_9BILA</name>
<dbReference type="InterPro" id="IPR009140">
    <property type="entry name" value="Wnt2"/>
</dbReference>
<dbReference type="PANTHER" id="PTHR12027:SF37">
    <property type="entry name" value="PROTEIN WNT"/>
    <property type="match status" value="1"/>
</dbReference>
<evidence type="ECO:0000256" key="4">
    <source>
        <dbReference type="ARBA" id="ARBA00022525"/>
    </source>
</evidence>
<gene>
    <name evidence="13" type="primary">Wnt2</name>
</gene>
<comment type="similarity">
    <text evidence="2 11">Belongs to the Wnt family.</text>
</comment>
<keyword evidence="3 11" id="KW-0217">Developmental protein</keyword>
<sequence>MAKFHLGILTPLVVFLLFVAEVDSTWWFLSQIQLSAVGARVICDNIPGLVRKQRQLCQMHPDVMISIGSGARVGVKECQFQFRNQRWNCSTIDRDASVFGKVMLKIGSREAAFVYAISSAGVVHSITRSCSKGDLLNCACDPLKRGIGRDIKGEFTWGGCSDNIRYGSDFARKFVDARERRERDARALMNLHNNRAGRKAVQKHMKLECKCHGVSGSCTIRTCWLAMMDFRRVGEYLRSRYNGATEVMMNQEGSGLIVANKNHKRPTRSDLVYFESSPDYCLNDEDTGSLGTSGRQCNKTSLGTDGCDIMCCGRGYDTRRVLKTTKCECKFHWCCYVKCQECTEWVDEHTCKAPKTDTRNKRSMNHRRNRTFLINPHP</sequence>
<dbReference type="GO" id="GO:0005109">
    <property type="term" value="F:frizzled binding"/>
    <property type="evidence" value="ECO:0007669"/>
    <property type="project" value="TreeGrafter"/>
</dbReference>
<keyword evidence="7 12" id="KW-0732">Signal</keyword>
<keyword evidence="4" id="KW-0964">Secreted</keyword>
<dbReference type="CDD" id="cd19334">
    <property type="entry name" value="Wnt_Wnt2_like"/>
    <property type="match status" value="1"/>
</dbReference>
<organism evidence="13">
    <name type="scientific">Euperipatoides kanangrensis</name>
    <dbReference type="NCBI Taxonomy" id="488523"/>
    <lineage>
        <taxon>Eukaryota</taxon>
        <taxon>Metazoa</taxon>
        <taxon>Ecdysozoa</taxon>
        <taxon>Onychophora</taxon>
        <taxon>Udeonychophora</taxon>
        <taxon>Euonychophora</taxon>
        <taxon>Peripatopsidae</taxon>
        <taxon>Euperipatoides</taxon>
    </lineage>
</organism>
<accession>A0A097ZRP0</accession>
<dbReference type="PANTHER" id="PTHR12027">
    <property type="entry name" value="WNT RELATED"/>
    <property type="match status" value="1"/>
</dbReference>
<dbReference type="InterPro" id="IPR018161">
    <property type="entry name" value="Wnt_CS"/>
</dbReference>
<evidence type="ECO:0000256" key="6">
    <source>
        <dbReference type="ARBA" id="ARBA00022687"/>
    </source>
</evidence>
<dbReference type="GO" id="GO:0005615">
    <property type="term" value="C:extracellular space"/>
    <property type="evidence" value="ECO:0007669"/>
    <property type="project" value="TreeGrafter"/>
</dbReference>
<feature type="chain" id="PRO_5001932465" description="Protein Wnt" evidence="12">
    <location>
        <begin position="25"/>
        <end position="378"/>
    </location>
</feature>
<dbReference type="Pfam" id="PF00110">
    <property type="entry name" value="wnt"/>
    <property type="match status" value="1"/>
</dbReference>
<keyword evidence="8" id="KW-1015">Disulfide bond</keyword>
<dbReference type="GO" id="GO:0030182">
    <property type="term" value="P:neuron differentiation"/>
    <property type="evidence" value="ECO:0007669"/>
    <property type="project" value="TreeGrafter"/>
</dbReference>
<dbReference type="Gene3D" id="3.30.2460.20">
    <property type="match status" value="1"/>
</dbReference>
<evidence type="ECO:0000256" key="2">
    <source>
        <dbReference type="ARBA" id="ARBA00005683"/>
    </source>
</evidence>
<keyword evidence="10" id="KW-0449">Lipoprotein</keyword>
<keyword evidence="9" id="KW-0325">Glycoprotein</keyword>
<comment type="function">
    <text evidence="11">Ligand for members of the frizzled family of seven transmembrane receptors.</text>
</comment>
<dbReference type="PROSITE" id="PS00246">
    <property type="entry name" value="WNT1"/>
    <property type="match status" value="1"/>
</dbReference>
<evidence type="ECO:0000256" key="7">
    <source>
        <dbReference type="ARBA" id="ARBA00022729"/>
    </source>
</evidence>
<evidence type="ECO:0000256" key="9">
    <source>
        <dbReference type="ARBA" id="ARBA00023180"/>
    </source>
</evidence>
<evidence type="ECO:0000256" key="11">
    <source>
        <dbReference type="RuleBase" id="RU003500"/>
    </source>
</evidence>
<evidence type="ECO:0000256" key="1">
    <source>
        <dbReference type="ARBA" id="ARBA00004498"/>
    </source>
</evidence>
<evidence type="ECO:0000256" key="12">
    <source>
        <dbReference type="SAM" id="SignalP"/>
    </source>
</evidence>
<evidence type="ECO:0000256" key="8">
    <source>
        <dbReference type="ARBA" id="ARBA00023157"/>
    </source>
</evidence>
<dbReference type="GO" id="GO:0045165">
    <property type="term" value="P:cell fate commitment"/>
    <property type="evidence" value="ECO:0007669"/>
    <property type="project" value="TreeGrafter"/>
</dbReference>
<dbReference type="InterPro" id="IPR043158">
    <property type="entry name" value="Wnt_C"/>
</dbReference>
<dbReference type="EMBL" id="HG529208">
    <property type="protein sequence ID" value="CDI40099.1"/>
    <property type="molecule type" value="mRNA"/>
</dbReference>
<evidence type="ECO:0000256" key="10">
    <source>
        <dbReference type="ARBA" id="ARBA00023288"/>
    </source>
</evidence>
<dbReference type="AlphaFoldDB" id="A0A097ZRP0"/>
<keyword evidence="5" id="KW-0272">Extracellular matrix</keyword>
<comment type="subcellular location">
    <subcellularLocation>
        <location evidence="1 11">Secreted</location>
        <location evidence="1 11">Extracellular space</location>
        <location evidence="1 11">Extracellular matrix</location>
    </subcellularLocation>
</comment>
<evidence type="ECO:0000256" key="5">
    <source>
        <dbReference type="ARBA" id="ARBA00022530"/>
    </source>
</evidence>
<dbReference type="GO" id="GO:0060070">
    <property type="term" value="P:canonical Wnt signaling pathway"/>
    <property type="evidence" value="ECO:0007669"/>
    <property type="project" value="TreeGrafter"/>
</dbReference>
<keyword evidence="6 11" id="KW-0879">Wnt signaling pathway</keyword>
<dbReference type="GO" id="GO:0000902">
    <property type="term" value="P:cell morphogenesis"/>
    <property type="evidence" value="ECO:0007669"/>
    <property type="project" value="UniProtKB-ARBA"/>
</dbReference>
<protein>
    <recommendedName>
        <fullName evidence="11">Protein Wnt</fullName>
    </recommendedName>
</protein>
<evidence type="ECO:0000313" key="13">
    <source>
        <dbReference type="EMBL" id="CDI40099.1"/>
    </source>
</evidence>
<dbReference type="FunFam" id="3.30.2460.20:FF:000001">
    <property type="entry name" value="Wnt homolog"/>
    <property type="match status" value="1"/>
</dbReference>
<dbReference type="PRINTS" id="PR01349">
    <property type="entry name" value="WNTPROTEIN"/>
</dbReference>
<dbReference type="GO" id="GO:0005125">
    <property type="term" value="F:cytokine activity"/>
    <property type="evidence" value="ECO:0007669"/>
    <property type="project" value="TreeGrafter"/>
</dbReference>